<dbReference type="EMBL" id="JADYXP020000001">
    <property type="protein sequence ID" value="KAL0133247.1"/>
    <property type="molecule type" value="Genomic_DNA"/>
</dbReference>
<name>A0AAW2H129_9HYME</name>
<evidence type="ECO:0000313" key="1">
    <source>
        <dbReference type="EMBL" id="KAL0133247.1"/>
    </source>
</evidence>
<dbReference type="AlphaFoldDB" id="A0AAW2H129"/>
<reference evidence="1 2" key="1">
    <citation type="submission" date="2023-03" db="EMBL/GenBank/DDBJ databases">
        <title>High recombination rates correlate with genetic variation in Cardiocondyla obscurior ants.</title>
        <authorList>
            <person name="Errbii M."/>
        </authorList>
    </citation>
    <scope>NUCLEOTIDE SEQUENCE [LARGE SCALE GENOMIC DNA]</scope>
    <source>
        <strain evidence="1">Alpha-2009</strain>
        <tissue evidence="1">Whole body</tissue>
    </source>
</reference>
<keyword evidence="2" id="KW-1185">Reference proteome</keyword>
<gene>
    <name evidence="1" type="ORF">PUN28_000789</name>
</gene>
<dbReference type="Proteomes" id="UP001430953">
    <property type="component" value="Unassembled WGS sequence"/>
</dbReference>
<proteinExistence type="predicted"/>
<organism evidence="1 2">
    <name type="scientific">Cardiocondyla obscurior</name>
    <dbReference type="NCBI Taxonomy" id="286306"/>
    <lineage>
        <taxon>Eukaryota</taxon>
        <taxon>Metazoa</taxon>
        <taxon>Ecdysozoa</taxon>
        <taxon>Arthropoda</taxon>
        <taxon>Hexapoda</taxon>
        <taxon>Insecta</taxon>
        <taxon>Pterygota</taxon>
        <taxon>Neoptera</taxon>
        <taxon>Endopterygota</taxon>
        <taxon>Hymenoptera</taxon>
        <taxon>Apocrita</taxon>
        <taxon>Aculeata</taxon>
        <taxon>Formicoidea</taxon>
        <taxon>Formicidae</taxon>
        <taxon>Myrmicinae</taxon>
        <taxon>Cardiocondyla</taxon>
    </lineage>
</organism>
<evidence type="ECO:0000313" key="2">
    <source>
        <dbReference type="Proteomes" id="UP001430953"/>
    </source>
</evidence>
<comment type="caution">
    <text evidence="1">The sequence shown here is derived from an EMBL/GenBank/DDBJ whole genome shotgun (WGS) entry which is preliminary data.</text>
</comment>
<accession>A0AAW2H129</accession>
<sequence>MTMCTFLRVLGYGNGMPRRKCEARIYQFHSAGGADSRVHISYTFDENRQTDWNAEGRRGECFSDLSRVCSRCLPPAQGVVLFAGEASDDRATKKAPLRFTSYAPTSTATNLHRCSLKNGRDAFSYSVSFSLPATLLLE</sequence>
<protein>
    <submittedName>
        <fullName evidence="1">Uncharacterized protein</fullName>
    </submittedName>
</protein>